<organism evidence="1 2">
    <name type="scientific">Athelia psychrophila</name>
    <dbReference type="NCBI Taxonomy" id="1759441"/>
    <lineage>
        <taxon>Eukaryota</taxon>
        <taxon>Fungi</taxon>
        <taxon>Dikarya</taxon>
        <taxon>Basidiomycota</taxon>
        <taxon>Agaricomycotina</taxon>
        <taxon>Agaricomycetes</taxon>
        <taxon>Agaricomycetidae</taxon>
        <taxon>Atheliales</taxon>
        <taxon>Atheliaceae</taxon>
        <taxon>Athelia</taxon>
    </lineage>
</organism>
<evidence type="ECO:0000313" key="1">
    <source>
        <dbReference type="EMBL" id="KZP07088.1"/>
    </source>
</evidence>
<keyword evidence="2" id="KW-1185">Reference proteome</keyword>
<sequence>MPAGYFADSIKIAADDSSPTSWGSQTKLPHFITYALYLTTLHTELSATLVMVHSKATTIPTSPGA</sequence>
<name>A0A167XD41_9AGAM</name>
<dbReference type="EMBL" id="KV417762">
    <property type="protein sequence ID" value="KZP07088.1"/>
    <property type="molecule type" value="Genomic_DNA"/>
</dbReference>
<evidence type="ECO:0000313" key="2">
    <source>
        <dbReference type="Proteomes" id="UP000076532"/>
    </source>
</evidence>
<dbReference type="Proteomes" id="UP000076532">
    <property type="component" value="Unassembled WGS sequence"/>
</dbReference>
<gene>
    <name evidence="1" type="ORF">FIBSPDRAFT_965922</name>
</gene>
<proteinExistence type="predicted"/>
<dbReference type="AlphaFoldDB" id="A0A167XD41"/>
<reference evidence="1 2" key="1">
    <citation type="journal article" date="2016" name="Mol. Biol. Evol.">
        <title>Comparative Genomics of Early-Diverging Mushroom-Forming Fungi Provides Insights into the Origins of Lignocellulose Decay Capabilities.</title>
        <authorList>
            <person name="Nagy L.G."/>
            <person name="Riley R."/>
            <person name="Tritt A."/>
            <person name="Adam C."/>
            <person name="Daum C."/>
            <person name="Floudas D."/>
            <person name="Sun H."/>
            <person name="Yadav J.S."/>
            <person name="Pangilinan J."/>
            <person name="Larsson K.H."/>
            <person name="Matsuura K."/>
            <person name="Barry K."/>
            <person name="Labutti K."/>
            <person name="Kuo R."/>
            <person name="Ohm R.A."/>
            <person name="Bhattacharya S.S."/>
            <person name="Shirouzu T."/>
            <person name="Yoshinaga Y."/>
            <person name="Martin F.M."/>
            <person name="Grigoriev I.V."/>
            <person name="Hibbett D.S."/>
        </authorList>
    </citation>
    <scope>NUCLEOTIDE SEQUENCE [LARGE SCALE GENOMIC DNA]</scope>
    <source>
        <strain evidence="1 2">CBS 109695</strain>
    </source>
</reference>
<dbReference type="OrthoDB" id="244495at2759"/>
<accession>A0A167XD41</accession>
<protein>
    <submittedName>
        <fullName evidence="1">Uncharacterized protein</fullName>
    </submittedName>
</protein>